<gene>
    <name evidence="1" type="ORF">ENU14_06040</name>
</gene>
<dbReference type="SUPFAM" id="SSF102405">
    <property type="entry name" value="MCP/YpsA-like"/>
    <property type="match status" value="1"/>
</dbReference>
<dbReference type="EMBL" id="DTBJ01000052">
    <property type="protein sequence ID" value="HGM59121.1"/>
    <property type="molecule type" value="Genomic_DNA"/>
</dbReference>
<evidence type="ECO:0000313" key="1">
    <source>
        <dbReference type="EMBL" id="HGM59121.1"/>
    </source>
</evidence>
<dbReference type="Gene3D" id="3.40.50.450">
    <property type="match status" value="1"/>
</dbReference>
<name>A0A7C4D7W0_STAMA</name>
<dbReference type="AlphaFoldDB" id="A0A7C4D7W0"/>
<protein>
    <submittedName>
        <fullName evidence="1">DNA transporter</fullName>
    </submittedName>
</protein>
<accession>A0A7C4D7W0</accession>
<comment type="caution">
    <text evidence="1">The sequence shown here is derived from an EMBL/GenBank/DDBJ whole genome shotgun (WGS) entry which is preliminary data.</text>
</comment>
<dbReference type="Pfam" id="PF18306">
    <property type="entry name" value="LDcluster4"/>
    <property type="match status" value="1"/>
</dbReference>
<organism evidence="1">
    <name type="scientific">Staphylothermus marinus</name>
    <dbReference type="NCBI Taxonomy" id="2280"/>
    <lineage>
        <taxon>Archaea</taxon>
        <taxon>Thermoproteota</taxon>
        <taxon>Thermoprotei</taxon>
        <taxon>Desulfurococcales</taxon>
        <taxon>Desulfurococcaceae</taxon>
        <taxon>Staphylothermus</taxon>
    </lineage>
</organism>
<dbReference type="InterPro" id="IPR041164">
    <property type="entry name" value="LDcluster4"/>
</dbReference>
<proteinExistence type="predicted"/>
<reference evidence="1" key="1">
    <citation type="journal article" date="2020" name="mSystems">
        <title>Genome- and Community-Level Interaction Insights into Carbon Utilization and Element Cycling Functions of Hydrothermarchaeota in Hydrothermal Sediment.</title>
        <authorList>
            <person name="Zhou Z."/>
            <person name="Liu Y."/>
            <person name="Xu W."/>
            <person name="Pan J."/>
            <person name="Luo Z.H."/>
            <person name="Li M."/>
        </authorList>
    </citation>
    <scope>NUCLEOTIDE SEQUENCE [LARGE SCALE GENOMIC DNA]</scope>
    <source>
        <strain evidence="1">SpSt-642</strain>
    </source>
</reference>
<sequence>MEKFYIGISGVSEQPSDMLVKYVNEFLSKIREIRVKLTFVLGGYWGFMKYFADKAIESNYEVVFILPSDFPETPPNRDNTIIIQTDLGSQTRSIILARTCDILIVFGGRIGSMIETLSAYGFGKPVVIIESGYETDKLGQAYPHHFDVRKTSDVYYVKNIDEVISIVKKYIERKIRRINII</sequence>